<dbReference type="InterPro" id="IPR013341">
    <property type="entry name" value="Mandelate_racemase_N_dom"/>
</dbReference>
<evidence type="ECO:0000256" key="1">
    <source>
        <dbReference type="ARBA" id="ARBA00001946"/>
    </source>
</evidence>
<proteinExistence type="inferred from homology"/>
<evidence type="ECO:0000256" key="3">
    <source>
        <dbReference type="ARBA" id="ARBA00022723"/>
    </source>
</evidence>
<dbReference type="InterPro" id="IPR036849">
    <property type="entry name" value="Enolase-like_C_sf"/>
</dbReference>
<evidence type="ECO:0000256" key="5">
    <source>
        <dbReference type="SAM" id="MobiDB-lite"/>
    </source>
</evidence>
<dbReference type="SMART" id="SM00922">
    <property type="entry name" value="MR_MLE"/>
    <property type="match status" value="1"/>
</dbReference>
<comment type="cofactor">
    <cofactor evidence="1">
        <name>Mg(2+)</name>
        <dbReference type="ChEBI" id="CHEBI:18420"/>
    </cofactor>
</comment>
<name>A0A844CH92_9RHOB</name>
<reference evidence="7 8" key="1">
    <citation type="submission" date="2019-05" db="EMBL/GenBank/DDBJ databases">
        <title>Roseovarius bejariae sp. nov., a moderately halophylic bacterium isolated from a saline soil in Rambla Salada (Murcia).</title>
        <authorList>
            <person name="Castro D.J."/>
            <person name="Gomez-Altuve A."/>
            <person name="Reina J.C."/>
            <person name="Rodriguez M."/>
            <person name="Sampedro I."/>
            <person name="Llamas I."/>
            <person name="Martinez-Checa F."/>
        </authorList>
    </citation>
    <scope>NUCLEOTIDE SEQUENCE [LARGE SCALE GENOMIC DNA]</scope>
    <source>
        <strain evidence="7 8">A21</strain>
    </source>
</reference>
<dbReference type="RefSeq" id="WP_154148359.1">
    <property type="nucleotide sequence ID" value="NZ_SZWE01000001.1"/>
</dbReference>
<dbReference type="InterPro" id="IPR034593">
    <property type="entry name" value="DgoD-like"/>
</dbReference>
<dbReference type="InterPro" id="IPR029065">
    <property type="entry name" value="Enolase_C-like"/>
</dbReference>
<dbReference type="SFLD" id="SFLDS00001">
    <property type="entry name" value="Enolase"/>
    <property type="match status" value="1"/>
</dbReference>
<dbReference type="PROSITE" id="PS00908">
    <property type="entry name" value="MR_MLE_1"/>
    <property type="match status" value="1"/>
</dbReference>
<dbReference type="InterPro" id="IPR018110">
    <property type="entry name" value="Mandel_Rmase/mucon_lact_enz_CS"/>
</dbReference>
<comment type="caution">
    <text evidence="7">The sequence shown here is derived from an EMBL/GenBank/DDBJ whole genome shotgun (WGS) entry which is preliminary data.</text>
</comment>
<dbReference type="Pfam" id="PF13378">
    <property type="entry name" value="MR_MLE_C"/>
    <property type="match status" value="1"/>
</dbReference>
<dbReference type="Pfam" id="PF02746">
    <property type="entry name" value="MR_MLE_N"/>
    <property type="match status" value="1"/>
</dbReference>
<dbReference type="GO" id="GO:0000287">
    <property type="term" value="F:magnesium ion binding"/>
    <property type="evidence" value="ECO:0007669"/>
    <property type="project" value="UniProtKB-ARBA"/>
</dbReference>
<dbReference type="GO" id="GO:0009063">
    <property type="term" value="P:amino acid catabolic process"/>
    <property type="evidence" value="ECO:0007669"/>
    <property type="project" value="InterPro"/>
</dbReference>
<protein>
    <submittedName>
        <fullName evidence="7">Mandelate racemase/muconate lactonizing enzyme family protein</fullName>
    </submittedName>
</protein>
<evidence type="ECO:0000259" key="6">
    <source>
        <dbReference type="SMART" id="SM00922"/>
    </source>
</evidence>
<dbReference type="InterPro" id="IPR029017">
    <property type="entry name" value="Enolase-like_N"/>
</dbReference>
<dbReference type="Proteomes" id="UP000564704">
    <property type="component" value="Unassembled WGS sequence"/>
</dbReference>
<dbReference type="CDD" id="cd03316">
    <property type="entry name" value="MR_like"/>
    <property type="match status" value="1"/>
</dbReference>
<dbReference type="Gene3D" id="3.30.390.10">
    <property type="entry name" value="Enolase-like, N-terminal domain"/>
    <property type="match status" value="1"/>
</dbReference>
<dbReference type="SUPFAM" id="SSF54826">
    <property type="entry name" value="Enolase N-terminal domain-like"/>
    <property type="match status" value="1"/>
</dbReference>
<accession>A0A844CH92</accession>
<dbReference type="AlphaFoldDB" id="A0A844CH92"/>
<keyword evidence="3" id="KW-0479">Metal-binding</keyword>
<dbReference type="SFLD" id="SFLDG00180">
    <property type="entry name" value="muconate_cycloisomerase"/>
    <property type="match status" value="1"/>
</dbReference>
<feature type="domain" description="Mandelate racemase/muconate lactonizing enzyme C-terminal" evidence="6">
    <location>
        <begin position="142"/>
        <end position="237"/>
    </location>
</feature>
<dbReference type="EMBL" id="SZWE01000001">
    <property type="protein sequence ID" value="MRU14042.1"/>
    <property type="molecule type" value="Genomic_DNA"/>
</dbReference>
<gene>
    <name evidence="7" type="ORF">FDP25_01220</name>
</gene>
<dbReference type="PANTHER" id="PTHR48080">
    <property type="entry name" value="D-GALACTONATE DEHYDRATASE-RELATED"/>
    <property type="match status" value="1"/>
</dbReference>
<dbReference type="OrthoDB" id="9802699at2"/>
<dbReference type="Gene3D" id="3.20.20.120">
    <property type="entry name" value="Enolase-like C-terminal domain"/>
    <property type="match status" value="1"/>
</dbReference>
<evidence type="ECO:0000313" key="7">
    <source>
        <dbReference type="EMBL" id="MRU14042.1"/>
    </source>
</evidence>
<keyword evidence="8" id="KW-1185">Reference proteome</keyword>
<evidence type="ECO:0000256" key="2">
    <source>
        <dbReference type="ARBA" id="ARBA00008031"/>
    </source>
</evidence>
<dbReference type="GO" id="GO:0003824">
    <property type="term" value="F:catalytic activity"/>
    <property type="evidence" value="ECO:0007669"/>
    <property type="project" value="UniProtKB-ARBA"/>
</dbReference>
<evidence type="ECO:0000313" key="8">
    <source>
        <dbReference type="Proteomes" id="UP000564704"/>
    </source>
</evidence>
<comment type="similarity">
    <text evidence="2">Belongs to the mandelate racemase/muconate lactonizing enzyme family.</text>
</comment>
<dbReference type="SUPFAM" id="SSF51604">
    <property type="entry name" value="Enolase C-terminal domain-like"/>
    <property type="match status" value="1"/>
</dbReference>
<keyword evidence="4" id="KW-0460">Magnesium</keyword>
<dbReference type="PANTHER" id="PTHR48080:SF3">
    <property type="entry name" value="ENOLASE SUPERFAMILY MEMBER DDB_G0284701"/>
    <property type="match status" value="1"/>
</dbReference>
<dbReference type="InterPro" id="IPR013342">
    <property type="entry name" value="Mandelate_racemase_C"/>
</dbReference>
<evidence type="ECO:0000256" key="4">
    <source>
        <dbReference type="ARBA" id="ARBA00022842"/>
    </source>
</evidence>
<dbReference type="FunFam" id="3.30.390.10:FF:000009">
    <property type="entry name" value="Hydrophobic dipeptide epimerase"/>
    <property type="match status" value="1"/>
</dbReference>
<feature type="region of interest" description="Disordered" evidence="5">
    <location>
        <begin position="345"/>
        <end position="367"/>
    </location>
</feature>
<sequence>MKLTKLRLWHVPLTSHEAYYMADGKTCDTVETVVIALETDSGLTGWGEVCPIPHYLPAYARGVGTALQELAPVLIGADPLGPEALIARCDAYLPDHRYAKSALDIALWDITAQAAGLPLHRLLGGRAAPDMPLYHSITCIAPDDMARIARDAQARGITQFQAKLGADGDWQADVERLTKVREAVGPGPVVYGDWNCGTTSLMATRVGRAVAHLDIMLEQPCTTLEDCARVRAATGLPMKLDELAHDTHSLLHAHDLGCMDAVALKLSKFGGISATRRARDLCLHLGAMMCIEDTWGSDITTAAVLHLAASTAPTRLLNTCDLSGYVAPRLAPDCPFRHDGRIAPPEGPGLGITPDQSLLGSPDLILD</sequence>
<organism evidence="7 8">
    <name type="scientific">Roseovarius bejariae</name>
    <dbReference type="NCBI Taxonomy" id="2576383"/>
    <lineage>
        <taxon>Bacteria</taxon>
        <taxon>Pseudomonadati</taxon>
        <taxon>Pseudomonadota</taxon>
        <taxon>Alphaproteobacteria</taxon>
        <taxon>Rhodobacterales</taxon>
        <taxon>Roseobacteraceae</taxon>
        <taxon>Roseovarius</taxon>
    </lineage>
</organism>